<dbReference type="InterPro" id="IPR005162">
    <property type="entry name" value="Retrotrans_gag_dom"/>
</dbReference>
<feature type="non-terminal residue" evidence="3">
    <location>
        <position position="1"/>
    </location>
</feature>
<dbReference type="EMBL" id="CAJOBC010111625">
    <property type="protein sequence ID" value="CAF4530817.1"/>
    <property type="molecule type" value="Genomic_DNA"/>
</dbReference>
<dbReference type="Proteomes" id="UP000681722">
    <property type="component" value="Unassembled WGS sequence"/>
</dbReference>
<comment type="caution">
    <text evidence="3">The sequence shown here is derived from an EMBL/GenBank/DDBJ whole genome shotgun (WGS) entry which is preliminary data.</text>
</comment>
<gene>
    <name evidence="3" type="ORF">GPM918_LOCUS44371</name>
    <name evidence="4" type="ORF">SRO942_LOCUS46187</name>
</gene>
<evidence type="ECO:0000256" key="1">
    <source>
        <dbReference type="SAM" id="MobiDB-lite"/>
    </source>
</evidence>
<proteinExistence type="predicted"/>
<dbReference type="PANTHER" id="PTHR33223:SF6">
    <property type="entry name" value="CCHC-TYPE DOMAIN-CONTAINING PROTEIN"/>
    <property type="match status" value="1"/>
</dbReference>
<feature type="compositionally biased region" description="Low complexity" evidence="1">
    <location>
        <begin position="299"/>
        <end position="312"/>
    </location>
</feature>
<dbReference type="EMBL" id="CAJNOQ010043747">
    <property type="protein sequence ID" value="CAF1631422.1"/>
    <property type="molecule type" value="Genomic_DNA"/>
</dbReference>
<feature type="region of interest" description="Disordered" evidence="1">
    <location>
        <begin position="255"/>
        <end position="275"/>
    </location>
</feature>
<evidence type="ECO:0000313" key="5">
    <source>
        <dbReference type="Proteomes" id="UP000663829"/>
    </source>
</evidence>
<feature type="region of interest" description="Disordered" evidence="1">
    <location>
        <begin position="296"/>
        <end position="322"/>
    </location>
</feature>
<feature type="compositionally biased region" description="Polar residues" evidence="1">
    <location>
        <begin position="255"/>
        <end position="264"/>
    </location>
</feature>
<dbReference type="AlphaFoldDB" id="A0A816D204"/>
<reference evidence="3" key="1">
    <citation type="submission" date="2021-02" db="EMBL/GenBank/DDBJ databases">
        <authorList>
            <person name="Nowell W R."/>
        </authorList>
    </citation>
    <scope>NUCLEOTIDE SEQUENCE</scope>
</reference>
<dbReference type="OrthoDB" id="8052662at2759"/>
<keyword evidence="5" id="KW-1185">Reference proteome</keyword>
<evidence type="ECO:0000259" key="2">
    <source>
        <dbReference type="Pfam" id="PF03732"/>
    </source>
</evidence>
<accession>A0A816D204</accession>
<evidence type="ECO:0000313" key="4">
    <source>
        <dbReference type="EMBL" id="CAF4530817.1"/>
    </source>
</evidence>
<dbReference type="Pfam" id="PF03732">
    <property type="entry name" value="Retrotrans_gag"/>
    <property type="match status" value="1"/>
</dbReference>
<organism evidence="3 5">
    <name type="scientific">Didymodactylos carnosus</name>
    <dbReference type="NCBI Taxonomy" id="1234261"/>
    <lineage>
        <taxon>Eukaryota</taxon>
        <taxon>Metazoa</taxon>
        <taxon>Spiralia</taxon>
        <taxon>Gnathifera</taxon>
        <taxon>Rotifera</taxon>
        <taxon>Eurotatoria</taxon>
        <taxon>Bdelloidea</taxon>
        <taxon>Philodinida</taxon>
        <taxon>Philodinidae</taxon>
        <taxon>Didymodactylos</taxon>
    </lineage>
</organism>
<dbReference type="Proteomes" id="UP000663829">
    <property type="component" value="Unassembled WGS sequence"/>
</dbReference>
<evidence type="ECO:0000313" key="3">
    <source>
        <dbReference type="EMBL" id="CAF1631422.1"/>
    </source>
</evidence>
<feature type="domain" description="Retrotransposon gag" evidence="2">
    <location>
        <begin position="105"/>
        <end position="191"/>
    </location>
</feature>
<sequence>FRSITKLTTASGTRKQVFENDSHLLPHDIITNSKKKQQQHITAVQQETSMADALSTLNLQNQYKEICSFPGDGSKTIDEFLEAVQHTCDVVKGDDSARYQTIYSNLDLEAKQWYQENKSGLTTLTELRKGLRERYKNTRSPVDILQRIEQRKQQPNESVQNFYDDLTRLCKSFPNGLPESYVLAKLTQGIKLELREQVLRQFNAADTQTLAEFLKISLSEESLKKLLPPAETNQQQYFSYDNSLIAASFTIPPRSNSYKNNASTQRQHQPQDTQQRRYLNNSSDFRSEQEILGSQRIYSNSNRFNQQQSRQTQPEKMDSRQAAAPLRPCLICGRPNHRTINCWHKKKLNHF</sequence>
<dbReference type="PANTHER" id="PTHR33223">
    <property type="entry name" value="CCHC-TYPE DOMAIN-CONTAINING PROTEIN"/>
    <property type="match status" value="1"/>
</dbReference>
<feature type="compositionally biased region" description="Low complexity" evidence="1">
    <location>
        <begin position="265"/>
        <end position="275"/>
    </location>
</feature>
<protein>
    <recommendedName>
        <fullName evidence="2">Retrotransposon gag domain-containing protein</fullName>
    </recommendedName>
</protein>
<name>A0A816D204_9BILA</name>